<organism evidence="1 2">
    <name type="scientific">SAR86 cluster bacterium</name>
    <dbReference type="NCBI Taxonomy" id="2030880"/>
    <lineage>
        <taxon>Bacteria</taxon>
        <taxon>Pseudomonadati</taxon>
        <taxon>Pseudomonadota</taxon>
        <taxon>Gammaproteobacteria</taxon>
        <taxon>SAR86 cluster</taxon>
    </lineage>
</organism>
<reference evidence="2" key="1">
    <citation type="submission" date="2017-08" db="EMBL/GenBank/DDBJ databases">
        <title>A dynamic microbial community with high functional redundancy inhabits the cold, oxic subseafloor aquifer.</title>
        <authorList>
            <person name="Tully B.J."/>
            <person name="Wheat C.G."/>
            <person name="Glazer B.T."/>
            <person name="Huber J.A."/>
        </authorList>
    </citation>
    <scope>NUCLEOTIDE SEQUENCE [LARGE SCALE GENOMIC DNA]</scope>
</reference>
<protein>
    <submittedName>
        <fullName evidence="1">Uncharacterized protein</fullName>
    </submittedName>
</protein>
<accession>A0A2A4MPL0</accession>
<sequence length="64" mass="6987">MRDDGDTTGALQEAAQLGSAEFSVPMLAHLTMEPMNYTAHYKSDAANGDSLELWISNHMTLAMK</sequence>
<evidence type="ECO:0000313" key="2">
    <source>
        <dbReference type="Proteomes" id="UP000218172"/>
    </source>
</evidence>
<dbReference type="Proteomes" id="UP000218172">
    <property type="component" value="Unassembled WGS sequence"/>
</dbReference>
<dbReference type="GO" id="GO:0016491">
    <property type="term" value="F:oxidoreductase activity"/>
    <property type="evidence" value="ECO:0007669"/>
    <property type="project" value="InterPro"/>
</dbReference>
<dbReference type="EMBL" id="NVQR01000047">
    <property type="protein sequence ID" value="PCH62025.1"/>
    <property type="molecule type" value="Genomic_DNA"/>
</dbReference>
<comment type="caution">
    <text evidence="1">The sequence shown here is derived from an EMBL/GenBank/DDBJ whole genome shotgun (WGS) entry which is preliminary data.</text>
</comment>
<dbReference type="SUPFAM" id="SSF56003">
    <property type="entry name" value="Molybdenum cofactor-binding domain"/>
    <property type="match status" value="1"/>
</dbReference>
<name>A0A2A4MPL0_9GAMM</name>
<dbReference type="InterPro" id="IPR037165">
    <property type="entry name" value="AldOxase/xan_DH_Mopterin-bd_sf"/>
</dbReference>
<evidence type="ECO:0000313" key="1">
    <source>
        <dbReference type="EMBL" id="PCH62025.1"/>
    </source>
</evidence>
<gene>
    <name evidence="1" type="ORF">COC19_03465</name>
</gene>
<dbReference type="Gene3D" id="3.30.365.10">
    <property type="entry name" value="Aldehyde oxidase/xanthine dehydrogenase, molybdopterin binding domain"/>
    <property type="match status" value="2"/>
</dbReference>
<dbReference type="AlphaFoldDB" id="A0A2A4MPL0"/>
<proteinExistence type="predicted"/>